<reference evidence="1 2" key="1">
    <citation type="journal article" date="2023" name="Sci. Data">
        <title>Genome assembly of the Korean intertidal mud-creeper Batillaria attramentaria.</title>
        <authorList>
            <person name="Patra A.K."/>
            <person name="Ho P.T."/>
            <person name="Jun S."/>
            <person name="Lee S.J."/>
            <person name="Kim Y."/>
            <person name="Won Y.J."/>
        </authorList>
    </citation>
    <scope>NUCLEOTIDE SEQUENCE [LARGE SCALE GENOMIC DNA]</scope>
    <source>
        <strain evidence="1">Wonlab-2016</strain>
    </source>
</reference>
<dbReference type="EMBL" id="JACVVK020000073">
    <property type="protein sequence ID" value="KAK7495679.1"/>
    <property type="molecule type" value="Genomic_DNA"/>
</dbReference>
<accession>A0ABD0L8E5</accession>
<name>A0ABD0L8E5_9CAEN</name>
<organism evidence="1 2">
    <name type="scientific">Batillaria attramentaria</name>
    <dbReference type="NCBI Taxonomy" id="370345"/>
    <lineage>
        <taxon>Eukaryota</taxon>
        <taxon>Metazoa</taxon>
        <taxon>Spiralia</taxon>
        <taxon>Lophotrochozoa</taxon>
        <taxon>Mollusca</taxon>
        <taxon>Gastropoda</taxon>
        <taxon>Caenogastropoda</taxon>
        <taxon>Sorbeoconcha</taxon>
        <taxon>Cerithioidea</taxon>
        <taxon>Batillariidae</taxon>
        <taxon>Batillaria</taxon>
    </lineage>
</organism>
<dbReference type="AlphaFoldDB" id="A0ABD0L8E5"/>
<proteinExistence type="predicted"/>
<keyword evidence="2" id="KW-1185">Reference proteome</keyword>
<evidence type="ECO:0000313" key="2">
    <source>
        <dbReference type="Proteomes" id="UP001519460"/>
    </source>
</evidence>
<comment type="caution">
    <text evidence="1">The sequence shown here is derived from an EMBL/GenBank/DDBJ whole genome shotgun (WGS) entry which is preliminary data.</text>
</comment>
<sequence length="135" mass="14886">MDSVILQSCRPDGAPADLTTPPASLFTNTCTVVRRTRLGQRNPWKGDSFLPRPKTMENSPSIETDTALARDQVAQTIRLEDDRSVLESRSLSKTTSALHDVLTGLFVLLEPGQGFDYVLISDHCTGDVWGLIIDR</sequence>
<gene>
    <name evidence="1" type="ORF">BaRGS_00013126</name>
</gene>
<protein>
    <submittedName>
        <fullName evidence="1">Uncharacterized protein</fullName>
    </submittedName>
</protein>
<evidence type="ECO:0000313" key="1">
    <source>
        <dbReference type="EMBL" id="KAK7495679.1"/>
    </source>
</evidence>
<dbReference type="Proteomes" id="UP001519460">
    <property type="component" value="Unassembled WGS sequence"/>
</dbReference>